<dbReference type="Proteomes" id="UP000064007">
    <property type="component" value="Chromosome 1"/>
</dbReference>
<sequence length="401" mass="45816">MTMKNLLHHFARSLVFNQLKKIDIGHISIEEGGKKFSFGSKGSLSAHITVHDPRFYGALAFGGSIGVSEAFMQKFWSANDLTKLIRIMAINQNAMDQLEGLFNVFLKPILKCLHFLNQNSVKGSRVNISKHYDLGNNFFSLFLDATMMYSSAVFKNPQDSLYKGSIHKLEKVCQGLELSARDHVIEIGSGWGGFAIYAAQNYGCKVTTTTISKQQFLYVKQKIKELKLTHKIKVLLSDYRHLKGRYDKLVSIEMLEAVGYQYFDTYFEVCADLLKPHGIAFIQTITIADQRYEKAKRSVDFIQRYIFPGSCIPSLTALQNSIVESSDLKIYNVEDIGDHYARTLALWREAFFAHIKEVRALGFDDVFIRMWHFYLAYCEGGFKEKVISDIHLKLVKPGYRN</sequence>
<accession>A0A0D6EX86</accession>
<dbReference type="PIRSF" id="PIRSF003085">
    <property type="entry name" value="CMAS"/>
    <property type="match status" value="1"/>
</dbReference>
<evidence type="ECO:0000313" key="8">
    <source>
        <dbReference type="Proteomes" id="UP000064007"/>
    </source>
</evidence>
<comment type="similarity">
    <text evidence="1">Belongs to the CFA/CMAS family.</text>
</comment>
<keyword evidence="2 7" id="KW-0489">Methyltransferase</keyword>
<dbReference type="InterPro" id="IPR050723">
    <property type="entry name" value="CFA/CMAS"/>
</dbReference>
<dbReference type="STRING" id="1581557.BN1208_1221"/>
<evidence type="ECO:0000313" key="7">
    <source>
        <dbReference type="EMBL" id="CEZ20101.1"/>
    </source>
</evidence>
<dbReference type="SUPFAM" id="SSF53335">
    <property type="entry name" value="S-adenosyl-L-methionine-dependent methyltransferases"/>
    <property type="match status" value="1"/>
</dbReference>
<organism evidence="7 8">
    <name type="scientific">Candidatus Methylopumilus planktonicus</name>
    <dbReference type="NCBI Taxonomy" id="1581557"/>
    <lineage>
        <taxon>Bacteria</taxon>
        <taxon>Pseudomonadati</taxon>
        <taxon>Pseudomonadota</taxon>
        <taxon>Betaproteobacteria</taxon>
        <taxon>Nitrosomonadales</taxon>
        <taxon>Methylophilaceae</taxon>
        <taxon>Candidatus Methylopumilus</taxon>
    </lineage>
</organism>
<dbReference type="InterPro" id="IPR003333">
    <property type="entry name" value="CMAS"/>
</dbReference>
<evidence type="ECO:0000256" key="1">
    <source>
        <dbReference type="ARBA" id="ARBA00010815"/>
    </source>
</evidence>
<feature type="active site" evidence="6">
    <location>
        <position position="378"/>
    </location>
</feature>
<dbReference type="KEGG" id="mbat:BN1208_1221"/>
<evidence type="ECO:0000256" key="3">
    <source>
        <dbReference type="ARBA" id="ARBA00022679"/>
    </source>
</evidence>
<evidence type="ECO:0000256" key="6">
    <source>
        <dbReference type="PIRSR" id="PIRSR003085-1"/>
    </source>
</evidence>
<dbReference type="EC" id="2.1.1.79" evidence="7"/>
<keyword evidence="8" id="KW-1185">Reference proteome</keyword>
<keyword evidence="5" id="KW-0443">Lipid metabolism</keyword>
<dbReference type="InterPro" id="IPR029063">
    <property type="entry name" value="SAM-dependent_MTases_sf"/>
</dbReference>
<name>A0A0D6EX86_9PROT</name>
<keyword evidence="4" id="KW-0949">S-adenosyl-L-methionine</keyword>
<dbReference type="AlphaFoldDB" id="A0A0D6EX86"/>
<evidence type="ECO:0000256" key="2">
    <source>
        <dbReference type="ARBA" id="ARBA00022603"/>
    </source>
</evidence>
<evidence type="ECO:0000256" key="4">
    <source>
        <dbReference type="ARBA" id="ARBA00022691"/>
    </source>
</evidence>
<dbReference type="EMBL" id="LN827929">
    <property type="protein sequence ID" value="CEZ20101.1"/>
    <property type="molecule type" value="Genomic_DNA"/>
</dbReference>
<dbReference type="PANTHER" id="PTHR43667">
    <property type="entry name" value="CYCLOPROPANE-FATTY-ACYL-PHOSPHOLIPID SYNTHASE"/>
    <property type="match status" value="1"/>
</dbReference>
<dbReference type="PANTHER" id="PTHR43667:SF2">
    <property type="entry name" value="FATTY ACID C-METHYL TRANSFERASE"/>
    <property type="match status" value="1"/>
</dbReference>
<dbReference type="GO" id="GO:0008825">
    <property type="term" value="F:cyclopropane-fatty-acyl-phospholipid synthase activity"/>
    <property type="evidence" value="ECO:0007669"/>
    <property type="project" value="UniProtKB-EC"/>
</dbReference>
<dbReference type="GO" id="GO:0032259">
    <property type="term" value="P:methylation"/>
    <property type="evidence" value="ECO:0007669"/>
    <property type="project" value="UniProtKB-KW"/>
</dbReference>
<dbReference type="CDD" id="cd02440">
    <property type="entry name" value="AdoMet_MTases"/>
    <property type="match status" value="1"/>
</dbReference>
<dbReference type="Pfam" id="PF02353">
    <property type="entry name" value="CMAS"/>
    <property type="match status" value="1"/>
</dbReference>
<reference evidence="8" key="1">
    <citation type="submission" date="2014-12" db="EMBL/GenBank/DDBJ databases">
        <authorList>
            <person name="Salcher M.M."/>
        </authorList>
    </citation>
    <scope>NUCLEOTIDE SEQUENCE [LARGE SCALE GENOMIC DNA]</scope>
    <source>
        <strain evidence="8">MMS-10A-171</strain>
    </source>
</reference>
<dbReference type="GO" id="GO:0008610">
    <property type="term" value="P:lipid biosynthetic process"/>
    <property type="evidence" value="ECO:0007669"/>
    <property type="project" value="InterPro"/>
</dbReference>
<gene>
    <name evidence="7" type="ORF">BN1208_1221</name>
</gene>
<dbReference type="HOGENOM" id="CLU_026434_0_2_4"/>
<keyword evidence="3 7" id="KW-0808">Transferase</keyword>
<evidence type="ECO:0000256" key="5">
    <source>
        <dbReference type="ARBA" id="ARBA00023098"/>
    </source>
</evidence>
<dbReference type="Gene3D" id="3.40.50.150">
    <property type="entry name" value="Vaccinia Virus protein VP39"/>
    <property type="match status" value="1"/>
</dbReference>
<proteinExistence type="inferred from homology"/>
<protein>
    <submittedName>
        <fullName evidence="7">Cyclopropane-fatty-acyl-phospholipid synthase</fullName>
        <ecNumber evidence="7">2.1.1.79</ecNumber>
    </submittedName>
</protein>